<dbReference type="EMBL" id="CH445345">
    <property type="protein sequence ID" value="EAT80502.1"/>
    <property type="molecule type" value="Genomic_DNA"/>
</dbReference>
<name>Q0U824_PHANO</name>
<feature type="compositionally biased region" description="Low complexity" evidence="1">
    <location>
        <begin position="13"/>
        <end position="26"/>
    </location>
</feature>
<accession>Q0U824</accession>
<evidence type="ECO:0000313" key="2">
    <source>
        <dbReference type="EMBL" id="EAT80502.1"/>
    </source>
</evidence>
<protein>
    <submittedName>
        <fullName evidence="2">Uncharacterized protein</fullName>
    </submittedName>
</protein>
<dbReference type="GeneID" id="5979234"/>
<dbReference type="HOGENOM" id="CLU_2171942_0_0_1"/>
<organism evidence="2 3">
    <name type="scientific">Phaeosphaeria nodorum (strain SN15 / ATCC MYA-4574 / FGSC 10173)</name>
    <name type="common">Glume blotch fungus</name>
    <name type="synonym">Parastagonospora nodorum</name>
    <dbReference type="NCBI Taxonomy" id="321614"/>
    <lineage>
        <taxon>Eukaryota</taxon>
        <taxon>Fungi</taxon>
        <taxon>Dikarya</taxon>
        <taxon>Ascomycota</taxon>
        <taxon>Pezizomycotina</taxon>
        <taxon>Dothideomycetes</taxon>
        <taxon>Pleosporomycetidae</taxon>
        <taxon>Pleosporales</taxon>
        <taxon>Pleosporineae</taxon>
        <taxon>Phaeosphaeriaceae</taxon>
        <taxon>Parastagonospora</taxon>
    </lineage>
</organism>
<dbReference type="KEGG" id="pno:SNOG_12090"/>
<dbReference type="AlphaFoldDB" id="Q0U824"/>
<gene>
    <name evidence="2" type="ORF">SNOG_12090</name>
</gene>
<proteinExistence type="predicted"/>
<sequence length="110" mass="12119">MSEFGKTAAATGSRPAPRSRSPSRLSQLCRRPSLPWLPGHEEGIMYFDSLLNADWAHDRATPQPTADLDILSPIACDPSIISTFTGHWPLATGALLARLKDSRWRSCMLD</sequence>
<reference evidence="3" key="1">
    <citation type="journal article" date="2007" name="Plant Cell">
        <title>Dothideomycete-plant interactions illuminated by genome sequencing and EST analysis of the wheat pathogen Stagonospora nodorum.</title>
        <authorList>
            <person name="Hane J.K."/>
            <person name="Lowe R.G."/>
            <person name="Solomon P.S."/>
            <person name="Tan K.C."/>
            <person name="Schoch C.L."/>
            <person name="Spatafora J.W."/>
            <person name="Crous P.W."/>
            <person name="Kodira C."/>
            <person name="Birren B.W."/>
            <person name="Galagan J.E."/>
            <person name="Torriani S.F."/>
            <person name="McDonald B.A."/>
            <person name="Oliver R.P."/>
        </authorList>
    </citation>
    <scope>NUCLEOTIDE SEQUENCE [LARGE SCALE GENOMIC DNA]</scope>
    <source>
        <strain evidence="3">SN15 / ATCC MYA-4574 / FGSC 10173</strain>
    </source>
</reference>
<feature type="region of interest" description="Disordered" evidence="1">
    <location>
        <begin position="1"/>
        <end position="26"/>
    </location>
</feature>
<evidence type="ECO:0000256" key="1">
    <source>
        <dbReference type="SAM" id="MobiDB-lite"/>
    </source>
</evidence>
<evidence type="ECO:0000313" key="3">
    <source>
        <dbReference type="Proteomes" id="UP000001055"/>
    </source>
</evidence>
<dbReference type="Proteomes" id="UP000001055">
    <property type="component" value="Unassembled WGS sequence"/>
</dbReference>
<dbReference type="InParanoid" id="Q0U824"/>
<dbReference type="RefSeq" id="XP_001802324.1">
    <property type="nucleotide sequence ID" value="XM_001802272.1"/>
</dbReference>